<feature type="domain" description="Uroporphyrinogen decarboxylase (URO-D)" evidence="1">
    <location>
        <begin position="124"/>
        <end position="370"/>
    </location>
</feature>
<dbReference type="Pfam" id="PF01208">
    <property type="entry name" value="URO-D"/>
    <property type="match status" value="1"/>
</dbReference>
<dbReference type="SUPFAM" id="SSF51726">
    <property type="entry name" value="UROD/MetE-like"/>
    <property type="match status" value="1"/>
</dbReference>
<dbReference type="PANTHER" id="PTHR47099:SF1">
    <property type="entry name" value="METHYLCOBAMIDE:COM METHYLTRANSFERASE MTBA"/>
    <property type="match status" value="1"/>
</dbReference>
<dbReference type="InterPro" id="IPR052024">
    <property type="entry name" value="Methanogen_methyltrans"/>
</dbReference>
<gene>
    <name evidence="2" type="ORF">LCGC14_0731090</name>
</gene>
<dbReference type="InterPro" id="IPR038071">
    <property type="entry name" value="UROD/MetE-like_sf"/>
</dbReference>
<dbReference type="AlphaFoldDB" id="A0A0F9QUF4"/>
<protein>
    <recommendedName>
        <fullName evidence="1">Uroporphyrinogen decarboxylase (URO-D) domain-containing protein</fullName>
    </recommendedName>
</protein>
<feature type="non-terminal residue" evidence="2">
    <location>
        <position position="1"/>
    </location>
</feature>
<sequence length="409" mass="47609">ILCYIMLNWTATKENKVNKKETIKKLQDEVREINESSRNKGKRGYWELVPNAKTVTAMIRVLPRFSNKGIPFVVEPIKPMFGKLLGFSLGEYYQDPLTYLIAELKQKLFVAKEFDEDTYIDKKIRLYFGMLLEGSLFGMRCLFSDKINPTLKMTTPVINSEEDLKKLEHPDFYDNGIMPILHKFYEEIDKHLDSDFRVLFPDWIMGPFGVACCIRGFERFIMDLVTSPQFAKDLLGFIVEARKRWTKEKTKFLGENLELGIMGNDDVGCPTLSPKLYKDMILPYEQKLRKFYGNLFYWHSCADVTKLLPYIHELSPCLLHVGPWTDIEKSIRIFGGDTPLEICLDPVSEFSEATESYIRNKLRKITELCEGNKTRCYIKLDSIESFGNLKKELQKLKVFCHIAQEVTKK</sequence>
<dbReference type="Gene3D" id="3.20.20.210">
    <property type="match status" value="1"/>
</dbReference>
<organism evidence="2">
    <name type="scientific">marine sediment metagenome</name>
    <dbReference type="NCBI Taxonomy" id="412755"/>
    <lineage>
        <taxon>unclassified sequences</taxon>
        <taxon>metagenomes</taxon>
        <taxon>ecological metagenomes</taxon>
    </lineage>
</organism>
<dbReference type="GO" id="GO:0006779">
    <property type="term" value="P:porphyrin-containing compound biosynthetic process"/>
    <property type="evidence" value="ECO:0007669"/>
    <property type="project" value="InterPro"/>
</dbReference>
<accession>A0A0F9QUF4</accession>
<comment type="caution">
    <text evidence="2">The sequence shown here is derived from an EMBL/GenBank/DDBJ whole genome shotgun (WGS) entry which is preliminary data.</text>
</comment>
<dbReference type="InterPro" id="IPR000257">
    <property type="entry name" value="Uroporphyrinogen_deCOase"/>
</dbReference>
<proteinExistence type="predicted"/>
<dbReference type="PANTHER" id="PTHR47099">
    <property type="entry name" value="METHYLCOBAMIDE:COM METHYLTRANSFERASE MTBA"/>
    <property type="match status" value="1"/>
</dbReference>
<evidence type="ECO:0000313" key="2">
    <source>
        <dbReference type="EMBL" id="KKN40652.1"/>
    </source>
</evidence>
<evidence type="ECO:0000259" key="1">
    <source>
        <dbReference type="Pfam" id="PF01208"/>
    </source>
</evidence>
<name>A0A0F9QUF4_9ZZZZ</name>
<dbReference type="EMBL" id="LAZR01001691">
    <property type="protein sequence ID" value="KKN40652.1"/>
    <property type="molecule type" value="Genomic_DNA"/>
</dbReference>
<dbReference type="GO" id="GO:0004853">
    <property type="term" value="F:uroporphyrinogen decarboxylase activity"/>
    <property type="evidence" value="ECO:0007669"/>
    <property type="project" value="InterPro"/>
</dbReference>
<reference evidence="2" key="1">
    <citation type="journal article" date="2015" name="Nature">
        <title>Complex archaea that bridge the gap between prokaryotes and eukaryotes.</title>
        <authorList>
            <person name="Spang A."/>
            <person name="Saw J.H."/>
            <person name="Jorgensen S.L."/>
            <person name="Zaremba-Niedzwiedzka K."/>
            <person name="Martijn J."/>
            <person name="Lind A.E."/>
            <person name="van Eijk R."/>
            <person name="Schleper C."/>
            <person name="Guy L."/>
            <person name="Ettema T.J."/>
        </authorList>
    </citation>
    <scope>NUCLEOTIDE SEQUENCE</scope>
</reference>